<dbReference type="RefSeq" id="WP_255901541.1">
    <property type="nucleotide sequence ID" value="NZ_JAFMZO010000002.1"/>
</dbReference>
<feature type="transmembrane region" description="Helical" evidence="1">
    <location>
        <begin position="84"/>
        <end position="106"/>
    </location>
</feature>
<keyword evidence="1" id="KW-0472">Membrane</keyword>
<feature type="transmembrane region" description="Helical" evidence="1">
    <location>
        <begin position="51"/>
        <end position="72"/>
    </location>
</feature>
<keyword evidence="1" id="KW-0812">Transmembrane</keyword>
<reference evidence="3" key="1">
    <citation type="journal article" date="2019" name="Int. J. Syst. Evol. Microbiol.">
        <title>The Global Catalogue of Microorganisms (GCM) 10K type strain sequencing project: providing services to taxonomists for standard genome sequencing and annotation.</title>
        <authorList>
            <consortium name="The Broad Institute Genomics Platform"/>
            <consortium name="The Broad Institute Genome Sequencing Center for Infectious Disease"/>
            <person name="Wu L."/>
            <person name="Ma J."/>
        </authorList>
    </citation>
    <scope>NUCLEOTIDE SEQUENCE [LARGE SCALE GENOMIC DNA]</scope>
    <source>
        <strain evidence="3">KCTC 42217</strain>
    </source>
</reference>
<dbReference type="EMBL" id="JBHUHZ010000006">
    <property type="protein sequence ID" value="MFD2164601.1"/>
    <property type="molecule type" value="Genomic_DNA"/>
</dbReference>
<gene>
    <name evidence="2" type="ORF">ACFSJU_19500</name>
</gene>
<organism evidence="2 3">
    <name type="scientific">Paradesertivirga mongoliensis</name>
    <dbReference type="NCBI Taxonomy" id="2100740"/>
    <lineage>
        <taxon>Bacteria</taxon>
        <taxon>Pseudomonadati</taxon>
        <taxon>Bacteroidota</taxon>
        <taxon>Sphingobacteriia</taxon>
        <taxon>Sphingobacteriales</taxon>
        <taxon>Sphingobacteriaceae</taxon>
        <taxon>Paradesertivirga</taxon>
    </lineage>
</organism>
<keyword evidence="3" id="KW-1185">Reference proteome</keyword>
<name>A0ABW4ZRV6_9SPHI</name>
<feature type="transmembrane region" description="Helical" evidence="1">
    <location>
        <begin position="21"/>
        <end position="39"/>
    </location>
</feature>
<accession>A0ABW4ZRV6</accession>
<proteinExistence type="predicted"/>
<evidence type="ECO:0000313" key="2">
    <source>
        <dbReference type="EMBL" id="MFD2164601.1"/>
    </source>
</evidence>
<dbReference type="Proteomes" id="UP001597387">
    <property type="component" value="Unassembled WGS sequence"/>
</dbReference>
<comment type="caution">
    <text evidence="2">The sequence shown here is derived from an EMBL/GenBank/DDBJ whole genome shotgun (WGS) entry which is preliminary data.</text>
</comment>
<protein>
    <recommendedName>
        <fullName evidence="4">Potassium transporter KefB</fullName>
    </recommendedName>
</protein>
<evidence type="ECO:0000256" key="1">
    <source>
        <dbReference type="SAM" id="Phobius"/>
    </source>
</evidence>
<evidence type="ECO:0000313" key="3">
    <source>
        <dbReference type="Proteomes" id="UP001597387"/>
    </source>
</evidence>
<evidence type="ECO:0008006" key="4">
    <source>
        <dbReference type="Google" id="ProtNLM"/>
    </source>
</evidence>
<keyword evidence="1" id="KW-1133">Transmembrane helix</keyword>
<sequence>MTPTNDLTTQQVHPASLGRRMLQGAAIAFVLILIFLLGAGEPNPDWGKFWMVRPLLVVPAAGAIAGVFIYFMDYLRIQGGWKRALAIALSLIGYIIALWLGTVLGLDGTMWN</sequence>